<dbReference type="RefSeq" id="WP_102071785.1">
    <property type="nucleotide sequence ID" value="NZ_PDNV01000017.1"/>
</dbReference>
<keyword evidence="2" id="KW-1185">Reference proteome</keyword>
<dbReference type="EMBL" id="PDNV01000017">
    <property type="protein sequence ID" value="PLC52074.1"/>
    <property type="molecule type" value="Genomic_DNA"/>
</dbReference>
<evidence type="ECO:0000313" key="2">
    <source>
        <dbReference type="Proteomes" id="UP000234328"/>
    </source>
</evidence>
<comment type="caution">
    <text evidence="1">The sequence shown here is derived from an EMBL/GenBank/DDBJ whole genome shotgun (WGS) entry which is preliminary data.</text>
</comment>
<accession>A0A2N4UAM6</accession>
<dbReference type="AlphaFoldDB" id="A0A2N4UAM6"/>
<proteinExistence type="predicted"/>
<organism evidence="1 2">
    <name type="scientific">Pollutimonas nitritireducens</name>
    <dbReference type="NCBI Taxonomy" id="2045209"/>
    <lineage>
        <taxon>Bacteria</taxon>
        <taxon>Pseudomonadati</taxon>
        <taxon>Pseudomonadota</taxon>
        <taxon>Betaproteobacteria</taxon>
        <taxon>Burkholderiales</taxon>
        <taxon>Alcaligenaceae</taxon>
        <taxon>Pollutimonas</taxon>
    </lineage>
</organism>
<protein>
    <submittedName>
        <fullName evidence="1">Uncharacterized protein</fullName>
    </submittedName>
</protein>
<dbReference type="Proteomes" id="UP000234328">
    <property type="component" value="Unassembled WGS sequence"/>
</dbReference>
<reference evidence="1 2" key="1">
    <citation type="submission" date="2017-10" db="EMBL/GenBank/DDBJ databases">
        <title>Two draft genome sequences of Pusillimonas sp. strains isolated from a nitrate- and radionuclide-contaminated groundwater in Russia.</title>
        <authorList>
            <person name="Grouzdev D.S."/>
            <person name="Tourova T.P."/>
            <person name="Goeva M.A."/>
            <person name="Babich T.L."/>
            <person name="Sokolova D.S."/>
            <person name="Abdullin R."/>
            <person name="Poltaraus A.B."/>
            <person name="Toshchakov S.V."/>
            <person name="Nazina T.N."/>
        </authorList>
    </citation>
    <scope>NUCLEOTIDE SEQUENCE [LARGE SCALE GENOMIC DNA]</scope>
    <source>
        <strain evidence="1 2">JR1/69-2-13</strain>
    </source>
</reference>
<evidence type="ECO:0000313" key="1">
    <source>
        <dbReference type="EMBL" id="PLC52074.1"/>
    </source>
</evidence>
<name>A0A2N4UAM6_9BURK</name>
<sequence>MIDERLLSLMAHRARVVNIARGELPAARDTPETMDDIGIHGR</sequence>
<gene>
    <name evidence="1" type="ORF">CR155_19860</name>
</gene>